<protein>
    <recommendedName>
        <fullName evidence="3">Nucleoside 2-deoxyribosyltransferase</fullName>
    </recommendedName>
</protein>
<evidence type="ECO:0000313" key="1">
    <source>
        <dbReference type="EMBL" id="GBQ07168.1"/>
    </source>
</evidence>
<evidence type="ECO:0000313" key="2">
    <source>
        <dbReference type="Proteomes" id="UP001062901"/>
    </source>
</evidence>
<sequence length="295" mass="33425">MTRKKSSALSEPASSQRPQCFVVMPIADMEGYDPGHFGRVYRNIIIPSCEEAGFSPIRADDVGRTNLIHVDILKHLLSAEMVICDLSGRNPNVLFELGLRQAFDKPTVLMQEKGTAQIFDISSLRYTEYSRHMRYDDVLDVQKKLTISLKETYAHRNDESNVNSLIRLLSLTEPAQPKPPKDPQAAQMSMILSEVQDLKGLMQATGTMAGQRSLRNTQQDYRIEELLGNAGAAFQLYIESPDDHVLKNFALNEIQTSYREAKLLYAQQPSLTNKRVVETIKDYLTRIETMEQPND</sequence>
<keyword evidence="2" id="KW-1185">Reference proteome</keyword>
<dbReference type="Gene3D" id="3.40.50.450">
    <property type="match status" value="1"/>
</dbReference>
<proteinExistence type="predicted"/>
<dbReference type="Proteomes" id="UP001062901">
    <property type="component" value="Unassembled WGS sequence"/>
</dbReference>
<reference evidence="1" key="1">
    <citation type="submission" date="2013-04" db="EMBL/GenBank/DDBJ databases">
        <title>The genome sequencing project of 58 acetic acid bacteria.</title>
        <authorList>
            <person name="Okamoto-Kainuma A."/>
            <person name="Ishikawa M."/>
            <person name="Umino S."/>
            <person name="Koizumi Y."/>
            <person name="Shiwa Y."/>
            <person name="Yoshikawa H."/>
            <person name="Matsutani M."/>
            <person name="Matsushita K."/>
        </authorList>
    </citation>
    <scope>NUCLEOTIDE SEQUENCE</scope>
    <source>
        <strain evidence="1">DSM 15669</strain>
    </source>
</reference>
<comment type="caution">
    <text evidence="1">The sequence shown here is derived from an EMBL/GenBank/DDBJ whole genome shotgun (WGS) entry which is preliminary data.</text>
</comment>
<gene>
    <name evidence="1" type="ORF">AA15669_1260</name>
</gene>
<dbReference type="EMBL" id="BAQD01000021">
    <property type="protein sequence ID" value="GBQ07168.1"/>
    <property type="molecule type" value="Genomic_DNA"/>
</dbReference>
<name>A0ABQ0P2N5_9PROT</name>
<dbReference type="RefSeq" id="WP_018980537.1">
    <property type="nucleotide sequence ID" value="NZ_BAQD01000021.1"/>
</dbReference>
<organism evidence="1 2">
    <name type="scientific">Saccharibacter floricola DSM 15669</name>
    <dbReference type="NCBI Taxonomy" id="1123227"/>
    <lineage>
        <taxon>Bacteria</taxon>
        <taxon>Pseudomonadati</taxon>
        <taxon>Pseudomonadota</taxon>
        <taxon>Alphaproteobacteria</taxon>
        <taxon>Acetobacterales</taxon>
        <taxon>Acetobacteraceae</taxon>
        <taxon>Saccharibacter</taxon>
    </lineage>
</organism>
<evidence type="ECO:0008006" key="3">
    <source>
        <dbReference type="Google" id="ProtNLM"/>
    </source>
</evidence>
<accession>A0ABQ0P2N5</accession>